<dbReference type="SUPFAM" id="SSF53597">
    <property type="entry name" value="Dihydrofolate reductase-like"/>
    <property type="match status" value="1"/>
</dbReference>
<dbReference type="EMBL" id="FXZM01000005">
    <property type="protein sequence ID" value="SMY11779.1"/>
    <property type="molecule type" value="Genomic_DNA"/>
</dbReference>
<dbReference type="PANTHER" id="PTHR38011">
    <property type="entry name" value="DIHYDROFOLATE REDUCTASE FAMILY PROTEIN (AFU_ORTHOLOGUE AFUA_8G06820)"/>
    <property type="match status" value="1"/>
</dbReference>
<name>A0A2H1L4I4_9MICO</name>
<gene>
    <name evidence="2" type="ORF">BJEO58_01367</name>
</gene>
<organism evidence="2 3">
    <name type="scientific">Brevibacterium jeotgali</name>
    <dbReference type="NCBI Taxonomy" id="1262550"/>
    <lineage>
        <taxon>Bacteria</taxon>
        <taxon>Bacillati</taxon>
        <taxon>Actinomycetota</taxon>
        <taxon>Actinomycetes</taxon>
        <taxon>Micrococcales</taxon>
        <taxon>Brevibacteriaceae</taxon>
        <taxon>Brevibacterium</taxon>
    </lineage>
</organism>
<dbReference type="GO" id="GO:0009231">
    <property type="term" value="P:riboflavin biosynthetic process"/>
    <property type="evidence" value="ECO:0007669"/>
    <property type="project" value="InterPro"/>
</dbReference>
<dbReference type="Proteomes" id="UP000234462">
    <property type="component" value="Unassembled WGS sequence"/>
</dbReference>
<dbReference type="InterPro" id="IPR002734">
    <property type="entry name" value="RibDG_C"/>
</dbReference>
<protein>
    <submittedName>
        <fullName evidence="2">Dihydrofolate reductase</fullName>
    </submittedName>
</protein>
<dbReference type="InterPro" id="IPR024072">
    <property type="entry name" value="DHFR-like_dom_sf"/>
</dbReference>
<evidence type="ECO:0000259" key="1">
    <source>
        <dbReference type="Pfam" id="PF01872"/>
    </source>
</evidence>
<feature type="domain" description="Bacterial bifunctional deaminase-reductase C-terminal" evidence="1">
    <location>
        <begin position="3"/>
        <end position="172"/>
    </location>
</feature>
<dbReference type="RefSeq" id="WP_101588728.1">
    <property type="nucleotide sequence ID" value="NZ_FXZM01000005.1"/>
</dbReference>
<dbReference type="PANTHER" id="PTHR38011:SF2">
    <property type="entry name" value="BIFUNCTIONAL DEAMINASE-REDUCTASE DOMAIN PROTEIN"/>
    <property type="match status" value="1"/>
</dbReference>
<dbReference type="AlphaFoldDB" id="A0A2H1L4I4"/>
<evidence type="ECO:0000313" key="2">
    <source>
        <dbReference type="EMBL" id="SMY11779.1"/>
    </source>
</evidence>
<reference evidence="3" key="1">
    <citation type="submission" date="2017-03" db="EMBL/GenBank/DDBJ databases">
        <authorList>
            <person name="Monnet C."/>
        </authorList>
    </citation>
    <scope>NUCLEOTIDE SEQUENCE [LARGE SCALE GENOMIC DNA]</scope>
    <source>
        <strain evidence="3">SJ5-8</strain>
    </source>
</reference>
<dbReference type="InterPro" id="IPR050765">
    <property type="entry name" value="Riboflavin_Biosynth_HTPR"/>
</dbReference>
<keyword evidence="3" id="KW-1185">Reference proteome</keyword>
<dbReference type="Gene3D" id="3.40.430.10">
    <property type="entry name" value="Dihydrofolate Reductase, subunit A"/>
    <property type="match status" value="1"/>
</dbReference>
<dbReference type="OrthoDB" id="7342392at2"/>
<dbReference type="GO" id="GO:0008703">
    <property type="term" value="F:5-amino-6-(5-phosphoribosylamino)uracil reductase activity"/>
    <property type="evidence" value="ECO:0007669"/>
    <property type="project" value="InterPro"/>
</dbReference>
<accession>A0A2H1L4I4</accession>
<proteinExistence type="predicted"/>
<sequence length="219" mass="23361">MKLSINLFTTLDGVSQAPGGAEEDTRGGFTRGGWLLPHFDEGCGKAVDEWYRHASALLLGRHTYDTFAGHWPLVTDPDDRVAAAINTLRKYVVTSSPTGETWADTTTVLDSDALDRIRDLKARDGDELQVHGSVRLARSLHEAGLVDIYRLLVAPVVVGSGSRLLEAGGPAHSLTVTSGTITASGVTSLVMEPREFVAATATVEDGKDSVSRDAHPLTP</sequence>
<dbReference type="Pfam" id="PF01872">
    <property type="entry name" value="RibD_C"/>
    <property type="match status" value="1"/>
</dbReference>
<evidence type="ECO:0000313" key="3">
    <source>
        <dbReference type="Proteomes" id="UP000234462"/>
    </source>
</evidence>